<keyword evidence="2" id="KW-0378">Hydrolase</keyword>
<dbReference type="Gene3D" id="3.40.50.1820">
    <property type="entry name" value="alpha/beta hydrolase"/>
    <property type="match status" value="1"/>
</dbReference>
<accession>A0A561SLK3</accession>
<dbReference type="PANTHER" id="PTHR11614">
    <property type="entry name" value="PHOSPHOLIPASE-RELATED"/>
    <property type="match status" value="1"/>
</dbReference>
<evidence type="ECO:0000259" key="1">
    <source>
        <dbReference type="Pfam" id="PF12146"/>
    </source>
</evidence>
<evidence type="ECO:0000313" key="3">
    <source>
        <dbReference type="Proteomes" id="UP000321261"/>
    </source>
</evidence>
<name>A0A561SLK3_9PSEU</name>
<dbReference type="InterPro" id="IPR051044">
    <property type="entry name" value="MAG_DAG_Lipase"/>
</dbReference>
<comment type="caution">
    <text evidence="2">The sequence shown here is derived from an EMBL/GenBank/DDBJ whole genome shotgun (WGS) entry which is preliminary data.</text>
</comment>
<dbReference type="AlphaFoldDB" id="A0A561SLK3"/>
<dbReference type="SUPFAM" id="SSF53474">
    <property type="entry name" value="alpha/beta-Hydrolases"/>
    <property type="match status" value="1"/>
</dbReference>
<dbReference type="Proteomes" id="UP000321261">
    <property type="component" value="Unassembled WGS sequence"/>
</dbReference>
<dbReference type="InterPro" id="IPR029058">
    <property type="entry name" value="AB_hydrolase_fold"/>
</dbReference>
<reference evidence="2 3" key="1">
    <citation type="submission" date="2019-06" db="EMBL/GenBank/DDBJ databases">
        <title>Sequencing the genomes of 1000 actinobacteria strains.</title>
        <authorList>
            <person name="Klenk H.-P."/>
        </authorList>
    </citation>
    <scope>NUCLEOTIDE SEQUENCE [LARGE SCALE GENOMIC DNA]</scope>
    <source>
        <strain evidence="2 3">DSM 45671</strain>
    </source>
</reference>
<feature type="domain" description="Serine aminopeptidase S33" evidence="1">
    <location>
        <begin position="22"/>
        <end position="248"/>
    </location>
</feature>
<dbReference type="PRINTS" id="PR00111">
    <property type="entry name" value="ABHYDROLASE"/>
</dbReference>
<dbReference type="InterPro" id="IPR022742">
    <property type="entry name" value="Hydrolase_4"/>
</dbReference>
<gene>
    <name evidence="2" type="ORF">FHX44_111649</name>
</gene>
<dbReference type="InterPro" id="IPR000073">
    <property type="entry name" value="AB_hydrolase_1"/>
</dbReference>
<organism evidence="2 3">
    <name type="scientific">Pseudonocardia hierapolitana</name>
    <dbReference type="NCBI Taxonomy" id="1128676"/>
    <lineage>
        <taxon>Bacteria</taxon>
        <taxon>Bacillati</taxon>
        <taxon>Actinomycetota</taxon>
        <taxon>Actinomycetes</taxon>
        <taxon>Pseudonocardiales</taxon>
        <taxon>Pseudonocardiaceae</taxon>
        <taxon>Pseudonocardia</taxon>
    </lineage>
</organism>
<keyword evidence="3" id="KW-1185">Reference proteome</keyword>
<dbReference type="GO" id="GO:0016787">
    <property type="term" value="F:hydrolase activity"/>
    <property type="evidence" value="ECO:0007669"/>
    <property type="project" value="UniProtKB-KW"/>
</dbReference>
<evidence type="ECO:0000313" key="2">
    <source>
        <dbReference type="EMBL" id="TWF75764.1"/>
    </source>
</evidence>
<dbReference type="RefSeq" id="WP_170308829.1">
    <property type="nucleotide sequence ID" value="NZ_VIWU01000001.1"/>
</dbReference>
<dbReference type="EMBL" id="VIWU01000001">
    <property type="protein sequence ID" value="TWF75764.1"/>
    <property type="molecule type" value="Genomic_DNA"/>
</dbReference>
<dbReference type="Pfam" id="PF12146">
    <property type="entry name" value="Hydrolase_4"/>
    <property type="match status" value="1"/>
</dbReference>
<sequence>MPTFIGSRGRIFHDSWQPDGAAHGAVVLLHGYGEHLGLYDALARRLVADGLAVHAMDAVGHGRSDGERAVIPSWGEFADDARRLVHLVRAQHRQVPLVVIGHSGGALAAMLLALRSPQTLDALVLSGAPLLAQEWIDAELATGAAETEVGDPTEWMSTHPRYVHALLHDPLTWKGGFRRETLLAVRAVWPEIAAGLAEARPALPVLLVHGEADPIVPVTDAHAVAQILPQAALRVFPGDLHDVLNEHDRDAVHDVVATFLGTVLAGRRTPLAS</sequence>
<proteinExistence type="predicted"/>
<protein>
    <submittedName>
        <fullName evidence="2">Alpha-beta hydrolase superfamily lysophospholipase</fullName>
    </submittedName>
</protein>